<dbReference type="AlphaFoldDB" id="A0A368YDG5"/>
<name>A0A368YDG5_9HYPH</name>
<keyword evidence="2" id="KW-1185">Reference proteome</keyword>
<accession>A0A368YDG5</accession>
<dbReference type="Proteomes" id="UP000253324">
    <property type="component" value="Unassembled WGS sequence"/>
</dbReference>
<comment type="caution">
    <text evidence="1">The sequence shown here is derived from an EMBL/GenBank/DDBJ whole genome shotgun (WGS) entry which is preliminary data.</text>
</comment>
<evidence type="ECO:0000313" key="2">
    <source>
        <dbReference type="Proteomes" id="UP000253324"/>
    </source>
</evidence>
<proteinExistence type="predicted"/>
<gene>
    <name evidence="1" type="ORF">C7476_13916</name>
</gene>
<reference evidence="1 2" key="1">
    <citation type="submission" date="2018-07" db="EMBL/GenBank/DDBJ databases">
        <title>Genomic Encyclopedia of Type Strains, Phase III (KMG-III): the genomes of soil and plant-associated and newly described type strains.</title>
        <authorList>
            <person name="Whitman W."/>
        </authorList>
    </citation>
    <scope>NUCLEOTIDE SEQUENCE [LARGE SCALE GENOMIC DNA]</scope>
    <source>
        <strain evidence="1 2">31-25a</strain>
    </source>
</reference>
<sequence>MARYLAAKCAGVLAWSREARPVIGEYGPTTILFQSGDVPELEQY</sequence>
<organism evidence="1 2">
    <name type="scientific">Phyllobacterium bourgognense</name>
    <dbReference type="NCBI Taxonomy" id="314236"/>
    <lineage>
        <taxon>Bacteria</taxon>
        <taxon>Pseudomonadati</taxon>
        <taxon>Pseudomonadota</taxon>
        <taxon>Alphaproteobacteria</taxon>
        <taxon>Hyphomicrobiales</taxon>
        <taxon>Phyllobacteriaceae</taxon>
        <taxon>Phyllobacterium</taxon>
    </lineage>
</organism>
<protein>
    <submittedName>
        <fullName evidence="1">Uncharacterized protein</fullName>
    </submittedName>
</protein>
<evidence type="ECO:0000313" key="1">
    <source>
        <dbReference type="EMBL" id="RCW77709.1"/>
    </source>
</evidence>
<dbReference type="EMBL" id="QPJM01000039">
    <property type="protein sequence ID" value="RCW77709.1"/>
    <property type="molecule type" value="Genomic_DNA"/>
</dbReference>